<evidence type="ECO:0000256" key="7">
    <source>
        <dbReference type="SAM" id="MobiDB-lite"/>
    </source>
</evidence>
<evidence type="ECO:0000259" key="10">
    <source>
        <dbReference type="Pfam" id="PF23598"/>
    </source>
</evidence>
<evidence type="ECO:0000256" key="4">
    <source>
        <dbReference type="ARBA" id="ARBA00022737"/>
    </source>
</evidence>
<name>A0AAE0EH15_9ROSI</name>
<organism evidence="11 12">
    <name type="scientific">Dipteronia sinensis</name>
    <dbReference type="NCBI Taxonomy" id="43782"/>
    <lineage>
        <taxon>Eukaryota</taxon>
        <taxon>Viridiplantae</taxon>
        <taxon>Streptophyta</taxon>
        <taxon>Embryophyta</taxon>
        <taxon>Tracheophyta</taxon>
        <taxon>Spermatophyta</taxon>
        <taxon>Magnoliopsida</taxon>
        <taxon>eudicotyledons</taxon>
        <taxon>Gunneridae</taxon>
        <taxon>Pentapetalae</taxon>
        <taxon>rosids</taxon>
        <taxon>malvids</taxon>
        <taxon>Sapindales</taxon>
        <taxon>Sapindaceae</taxon>
        <taxon>Hippocastanoideae</taxon>
        <taxon>Acereae</taxon>
        <taxon>Dipteronia</taxon>
    </lineage>
</organism>
<dbReference type="Proteomes" id="UP001281410">
    <property type="component" value="Unassembled WGS sequence"/>
</dbReference>
<keyword evidence="3 8" id="KW-0812">Transmembrane</keyword>
<dbReference type="FunFam" id="3.80.10.10:FF:000095">
    <property type="entry name" value="LRR receptor-like serine/threonine-protein kinase GSO1"/>
    <property type="match status" value="1"/>
</dbReference>
<dbReference type="InterPro" id="IPR032675">
    <property type="entry name" value="LRR_dom_sf"/>
</dbReference>
<accession>A0AAE0EH15</accession>
<dbReference type="Gene3D" id="3.80.10.10">
    <property type="entry name" value="Ribonuclease Inhibitor"/>
    <property type="match status" value="2"/>
</dbReference>
<dbReference type="SUPFAM" id="SSF52047">
    <property type="entry name" value="RNI-like"/>
    <property type="match status" value="1"/>
</dbReference>
<feature type="chain" id="PRO_5042095235" description="Disease resistance R13L4/SHOC-2-like LRR domain-containing protein" evidence="9">
    <location>
        <begin position="17"/>
        <end position="465"/>
    </location>
</feature>
<protein>
    <recommendedName>
        <fullName evidence="10">Disease resistance R13L4/SHOC-2-like LRR domain-containing protein</fullName>
    </recommendedName>
</protein>
<keyword evidence="5 8" id="KW-1133">Transmembrane helix</keyword>
<dbReference type="EMBL" id="JANJYJ010000002">
    <property type="protein sequence ID" value="KAK3226165.1"/>
    <property type="molecule type" value="Genomic_DNA"/>
</dbReference>
<dbReference type="AlphaFoldDB" id="A0AAE0EH15"/>
<keyword evidence="9" id="KW-0732">Signal</keyword>
<keyword evidence="2" id="KW-0433">Leucine-rich repeat</keyword>
<dbReference type="PANTHER" id="PTHR27008:SF499">
    <property type="entry name" value="OS06G0581500 PROTEIN"/>
    <property type="match status" value="1"/>
</dbReference>
<dbReference type="Pfam" id="PF00560">
    <property type="entry name" value="LRR_1"/>
    <property type="match status" value="1"/>
</dbReference>
<keyword evidence="4" id="KW-0677">Repeat</keyword>
<gene>
    <name evidence="11" type="ORF">Dsin_006027</name>
</gene>
<evidence type="ECO:0000313" key="12">
    <source>
        <dbReference type="Proteomes" id="UP001281410"/>
    </source>
</evidence>
<dbReference type="InterPro" id="IPR003591">
    <property type="entry name" value="Leu-rich_rpt_typical-subtyp"/>
</dbReference>
<evidence type="ECO:0000256" key="3">
    <source>
        <dbReference type="ARBA" id="ARBA00022692"/>
    </source>
</evidence>
<keyword evidence="6 8" id="KW-0472">Membrane</keyword>
<reference evidence="11" key="1">
    <citation type="journal article" date="2023" name="Plant J.">
        <title>Genome sequences and population genomics provide insights into the demographic history, inbreeding, and mutation load of two 'living fossil' tree species of Dipteronia.</title>
        <authorList>
            <person name="Feng Y."/>
            <person name="Comes H.P."/>
            <person name="Chen J."/>
            <person name="Zhu S."/>
            <person name="Lu R."/>
            <person name="Zhang X."/>
            <person name="Li P."/>
            <person name="Qiu J."/>
            <person name="Olsen K.M."/>
            <person name="Qiu Y."/>
        </authorList>
    </citation>
    <scope>NUCLEOTIDE SEQUENCE</scope>
    <source>
        <strain evidence="11">NBL</strain>
    </source>
</reference>
<feature type="signal peptide" evidence="9">
    <location>
        <begin position="1"/>
        <end position="16"/>
    </location>
</feature>
<feature type="compositionally biased region" description="Polar residues" evidence="7">
    <location>
        <begin position="434"/>
        <end position="457"/>
    </location>
</feature>
<evidence type="ECO:0000256" key="2">
    <source>
        <dbReference type="ARBA" id="ARBA00022614"/>
    </source>
</evidence>
<feature type="region of interest" description="Disordered" evidence="7">
    <location>
        <begin position="434"/>
        <end position="465"/>
    </location>
</feature>
<dbReference type="InterPro" id="IPR001611">
    <property type="entry name" value="Leu-rich_rpt"/>
</dbReference>
<dbReference type="InterPro" id="IPR055414">
    <property type="entry name" value="LRR_R13L4/SHOC2-like"/>
</dbReference>
<dbReference type="SMART" id="SM00369">
    <property type="entry name" value="LRR_TYP"/>
    <property type="match status" value="4"/>
</dbReference>
<evidence type="ECO:0000313" key="11">
    <source>
        <dbReference type="EMBL" id="KAK3226165.1"/>
    </source>
</evidence>
<keyword evidence="12" id="KW-1185">Reference proteome</keyword>
<evidence type="ECO:0000256" key="8">
    <source>
        <dbReference type="SAM" id="Phobius"/>
    </source>
</evidence>
<evidence type="ECO:0000256" key="6">
    <source>
        <dbReference type="ARBA" id="ARBA00023136"/>
    </source>
</evidence>
<dbReference type="PANTHER" id="PTHR27008">
    <property type="entry name" value="OS04G0122200 PROTEIN"/>
    <property type="match status" value="1"/>
</dbReference>
<comment type="caution">
    <text evidence="11">The sequence shown here is derived from an EMBL/GenBank/DDBJ whole genome shotgun (WGS) entry which is preliminary data.</text>
</comment>
<feature type="transmembrane region" description="Helical" evidence="8">
    <location>
        <begin position="401"/>
        <end position="422"/>
    </location>
</feature>
<dbReference type="InterPro" id="IPR051809">
    <property type="entry name" value="Plant_receptor-like_S/T_kinase"/>
</dbReference>
<evidence type="ECO:0000256" key="9">
    <source>
        <dbReference type="SAM" id="SignalP"/>
    </source>
</evidence>
<sequence length="465" mass="50904">MLLFFMGSIPVSLAKASKFQIVDFAIKGLTGSIAGDLERLQGLGRLNFDDNRLGRGDIDDLNFLIFLANCTSVEVLLGNLINLTFLGLEENYSSGSVPVVTGRLHKLGELHMYYNNFSRENSKIFGKSERFGSHGNIPAAIGNLVNLTLLGLEENYSSGSVPVVTGRLHKIGELHMYYNNFSGSIPSSFGNLTSLTTFFMQRNKFVGSIPPSLGNCQKLQILNLSRKNLDGTIPEQVLGPSSLSVSLAMSHKFFTGSLPLEVDNLKNLNELDFSGNKLKFSSQIPSSLGSCTSLAYLHLGSNTFEGKIPKSLENLRGLEELDFSSKNLTGQIPKFLSKLVSLRHLDLSFNELDGEVSREGIFANASAIFLIGNDKLCGGVSELLLPVCSRKKPRKLLTPNVIRVIIAVTLALLMLCSFGIYLRVKNSRRHSTALFSSDGQPSLSYSDISKSTNNFSEENTRLKKP</sequence>
<comment type="subcellular location">
    <subcellularLocation>
        <location evidence="1">Membrane</location>
        <topology evidence="1">Single-pass membrane protein</topology>
    </subcellularLocation>
</comment>
<dbReference type="GO" id="GO:0016020">
    <property type="term" value="C:membrane"/>
    <property type="evidence" value="ECO:0007669"/>
    <property type="project" value="UniProtKB-SubCell"/>
</dbReference>
<dbReference type="Pfam" id="PF23598">
    <property type="entry name" value="LRR_14"/>
    <property type="match status" value="1"/>
</dbReference>
<evidence type="ECO:0000256" key="1">
    <source>
        <dbReference type="ARBA" id="ARBA00004167"/>
    </source>
</evidence>
<dbReference type="SUPFAM" id="SSF52058">
    <property type="entry name" value="L domain-like"/>
    <property type="match status" value="1"/>
</dbReference>
<feature type="domain" description="Disease resistance R13L4/SHOC-2-like LRR" evidence="10">
    <location>
        <begin position="211"/>
        <end position="356"/>
    </location>
</feature>
<proteinExistence type="predicted"/>
<evidence type="ECO:0000256" key="5">
    <source>
        <dbReference type="ARBA" id="ARBA00022989"/>
    </source>
</evidence>